<feature type="compositionally biased region" description="Polar residues" evidence="1">
    <location>
        <begin position="415"/>
        <end position="426"/>
    </location>
</feature>
<feature type="transmembrane region" description="Helical" evidence="2">
    <location>
        <begin position="53"/>
        <end position="73"/>
    </location>
</feature>
<proteinExistence type="predicted"/>
<dbReference type="RefSeq" id="XP_013355797.1">
    <property type="nucleotide sequence ID" value="XM_013500343.1"/>
</dbReference>
<dbReference type="OrthoDB" id="348621at2759"/>
<dbReference type="EMBL" id="HG685005">
    <property type="protein sequence ID" value="CDJ33233.1"/>
    <property type="molecule type" value="Genomic_DNA"/>
</dbReference>
<evidence type="ECO:0000313" key="4">
    <source>
        <dbReference type="Proteomes" id="UP000030744"/>
    </source>
</evidence>
<feature type="compositionally biased region" description="Low complexity" evidence="1">
    <location>
        <begin position="692"/>
        <end position="704"/>
    </location>
</feature>
<reference evidence="3" key="2">
    <citation type="submission" date="2013-10" db="EMBL/GenBank/DDBJ databases">
        <authorList>
            <person name="Aslett M."/>
        </authorList>
    </citation>
    <scope>NUCLEOTIDE SEQUENCE [LARGE SCALE GENOMIC DNA]</scope>
    <source>
        <strain evidence="3">Houghton</strain>
    </source>
</reference>
<dbReference type="AlphaFoldDB" id="U6KCM2"/>
<name>U6KCM2_9EIME</name>
<dbReference type="Proteomes" id="UP000030744">
    <property type="component" value="Unassembled WGS sequence"/>
</dbReference>
<accession>U6KCM2</accession>
<feature type="region of interest" description="Disordered" evidence="1">
    <location>
        <begin position="724"/>
        <end position="743"/>
    </location>
</feature>
<dbReference type="GeneID" id="25376474"/>
<evidence type="ECO:0000256" key="1">
    <source>
        <dbReference type="SAM" id="MobiDB-lite"/>
    </source>
</evidence>
<keyword evidence="2" id="KW-1133">Transmembrane helix</keyword>
<feature type="region of interest" description="Disordered" evidence="1">
    <location>
        <begin position="413"/>
        <end position="447"/>
    </location>
</feature>
<protein>
    <submittedName>
        <fullName evidence="3">Uncharacterized protein</fullName>
    </submittedName>
</protein>
<reference evidence="3" key="1">
    <citation type="submission" date="2013-10" db="EMBL/GenBank/DDBJ databases">
        <title>Genomic analysis of the causative agents of coccidiosis in chickens.</title>
        <authorList>
            <person name="Reid A.J."/>
            <person name="Blake D."/>
            <person name="Billington K."/>
            <person name="Browne H."/>
            <person name="Dunn M."/>
            <person name="Hung S."/>
            <person name="Kawahara F."/>
            <person name="Miranda-Saavedra D."/>
            <person name="Mourier T."/>
            <person name="Nagra H."/>
            <person name="Otto T.D."/>
            <person name="Rawlings N."/>
            <person name="Sanchez A."/>
            <person name="Sanders M."/>
            <person name="Subramaniam C."/>
            <person name="Tay Y."/>
            <person name="Dear P."/>
            <person name="Doerig C."/>
            <person name="Gruber A."/>
            <person name="Parkinson J."/>
            <person name="Shirley M."/>
            <person name="Wan K.L."/>
            <person name="Berriman M."/>
            <person name="Tomley F."/>
            <person name="Pain A."/>
        </authorList>
    </citation>
    <scope>NUCLEOTIDE SEQUENCE [LARGE SCALE GENOMIC DNA]</scope>
    <source>
        <strain evidence="3">Houghton</strain>
    </source>
</reference>
<gene>
    <name evidence="3" type="ORF">EMH_0015210</name>
</gene>
<dbReference type="VEuPathDB" id="ToxoDB:EMH_0015210"/>
<feature type="compositionally biased region" description="Basic and acidic residues" evidence="1">
    <location>
        <begin position="755"/>
        <end position="774"/>
    </location>
</feature>
<organism evidence="3 4">
    <name type="scientific">Eimeria mitis</name>
    <dbReference type="NCBI Taxonomy" id="44415"/>
    <lineage>
        <taxon>Eukaryota</taxon>
        <taxon>Sar</taxon>
        <taxon>Alveolata</taxon>
        <taxon>Apicomplexa</taxon>
        <taxon>Conoidasida</taxon>
        <taxon>Coccidia</taxon>
        <taxon>Eucoccidiorida</taxon>
        <taxon>Eimeriorina</taxon>
        <taxon>Eimeriidae</taxon>
        <taxon>Eimeria</taxon>
    </lineage>
</organism>
<evidence type="ECO:0000313" key="3">
    <source>
        <dbReference type="EMBL" id="CDJ33233.1"/>
    </source>
</evidence>
<feature type="region of interest" description="Disordered" evidence="1">
    <location>
        <begin position="651"/>
        <end position="712"/>
    </location>
</feature>
<sequence length="783" mass="82704">MQPSALAQTGALPATVYQPGWGDGGWEVSPEEAALPIASRSLTQIRSGRSRGFSFGVAALAAVAAVAAVYLVFRCSLYLANVSKSRRVLRFLAGSEGRKDKDPGEYCSAVADDPPTAAAAAAANGESGEGHLDKEVLLSRVHNYGVELTRLIKASTSSLLQLNSDYRAKCIAQLLCLSLAEYAALYSVLERRERAGVAERIRTISNTIWTLRRSFRSGSLTSTRTRHLNEMQSLLIKLTEIQPPPATIPESHRLQKVDKLLELQEVSLGQLNSGFFWLREALEHSKKARHEAEAARRTAAAARGAAEIAEAAAAVEAAAAAEVAAAARVANVVRAIEKTAQKRKDQVLNDPQLSHWLREAQPKNHYGITNRARIEAIAQQPLLAHHELLEALKATPLGSGEDPGDLVFADDSTEKQQATTPQSGYQTPPRRAKASPSVGPSSAPHPVWQQTLDRQSIGDGKGWVESSSFSAYPTMSTNAENADGAAAADAGAAGAAAAGAGAAGAAEVATAEDALLQAPSHSKVVYGFYEPNALSQVWVPAPGWVPVDSGVSAAIHPPPGFSPSYRFPQAGWPLAPSGATPVGMSSSIPAFPRPMRRPPRSTFPAAVSAAAAYAPEAYFLRPPGVPYQVVPAYPSAAGPWVPVPTLHVPPGSAASHLSTEASTSSQAGFRSSQDSSQPRDGAPLVPLSRMHPPASVSSSPAAASGREDPVDIFGSPITFREWGLPENAAPRRGAHVPPSRWPSRRDIAAGFGELEKLFGEASDRQQNKPVDRRNPPGSSSSRS</sequence>
<keyword evidence="2" id="KW-0472">Membrane</keyword>
<feature type="region of interest" description="Disordered" evidence="1">
    <location>
        <begin position="755"/>
        <end position="783"/>
    </location>
</feature>
<keyword evidence="4" id="KW-1185">Reference proteome</keyword>
<evidence type="ECO:0000256" key="2">
    <source>
        <dbReference type="SAM" id="Phobius"/>
    </source>
</evidence>
<keyword evidence="2" id="KW-0812">Transmembrane</keyword>
<feature type="compositionally biased region" description="Polar residues" evidence="1">
    <location>
        <begin position="655"/>
        <end position="678"/>
    </location>
</feature>